<keyword evidence="2" id="KW-1185">Reference proteome</keyword>
<gene>
    <name evidence="1" type="ORF">LTR37_007286</name>
</gene>
<evidence type="ECO:0000313" key="1">
    <source>
        <dbReference type="EMBL" id="KAK3715319.1"/>
    </source>
</evidence>
<organism evidence="1 2">
    <name type="scientific">Vermiconidia calcicola</name>
    <dbReference type="NCBI Taxonomy" id="1690605"/>
    <lineage>
        <taxon>Eukaryota</taxon>
        <taxon>Fungi</taxon>
        <taxon>Dikarya</taxon>
        <taxon>Ascomycota</taxon>
        <taxon>Pezizomycotina</taxon>
        <taxon>Dothideomycetes</taxon>
        <taxon>Dothideomycetidae</taxon>
        <taxon>Mycosphaerellales</taxon>
        <taxon>Extremaceae</taxon>
        <taxon>Vermiconidia</taxon>
    </lineage>
</organism>
<sequence>MLQFGLFTPLLEQTNLELFQTTERKLPTNMHSTTLLGLAASITSTQALYQGFNYGATQSDGSTAMTYDDYQSRFSKAQNLPGTSGFTSARLYTMIQSGTTDTPSSAFQAAIDTQTSLLLGIWCSAGQEVVTNELNAFKSAIEQYGEDFTSLIAGISVGSEDLYRVSPTGIENDSGYGSTPNELVNYIKQTRQAIEGTALSSTTIGHVDTWTAFQNGSNAAVIEAIDWLGMDTYPYFQTTVENSIENANQTFWDAYDITAQSGNGKPIWITETGWPVSGKTSGQAVASKENAEIYWQEIACALLGNYNTWWYTLEDSIPTTPNPSFGIIGSDLDSEPLYDLKCKKQPPKPSSGPKRPHAPYAGGAANNTMPHGTASATGGATHSATGSPIASETGASATGGVGAGSGSDSGSGAASSSSGAAAPAATGGAARVESAVCAGILAIVGLVAAL</sequence>
<protein>
    <submittedName>
        <fullName evidence="1">Uncharacterized protein</fullName>
    </submittedName>
</protein>
<accession>A0ACC3NH17</accession>
<proteinExistence type="predicted"/>
<evidence type="ECO:0000313" key="2">
    <source>
        <dbReference type="Proteomes" id="UP001281147"/>
    </source>
</evidence>
<name>A0ACC3NH17_9PEZI</name>
<reference evidence="1" key="1">
    <citation type="submission" date="2023-07" db="EMBL/GenBank/DDBJ databases">
        <title>Black Yeasts Isolated from many extreme environments.</title>
        <authorList>
            <person name="Coleine C."/>
            <person name="Stajich J.E."/>
            <person name="Selbmann L."/>
        </authorList>
    </citation>
    <scope>NUCLEOTIDE SEQUENCE</scope>
    <source>
        <strain evidence="1">CCFEE 5714</strain>
    </source>
</reference>
<comment type="caution">
    <text evidence="1">The sequence shown here is derived from an EMBL/GenBank/DDBJ whole genome shotgun (WGS) entry which is preliminary data.</text>
</comment>
<dbReference type="Proteomes" id="UP001281147">
    <property type="component" value="Unassembled WGS sequence"/>
</dbReference>
<dbReference type="EMBL" id="JAUTXU010000050">
    <property type="protein sequence ID" value="KAK3715319.1"/>
    <property type="molecule type" value="Genomic_DNA"/>
</dbReference>